<accession>A0ABP9EU63</accession>
<dbReference type="PROSITE" id="PS50198">
    <property type="entry name" value="PPIC_PPIASE_2"/>
    <property type="match status" value="1"/>
</dbReference>
<dbReference type="InterPro" id="IPR000297">
    <property type="entry name" value="PPIase_PpiC"/>
</dbReference>
<dbReference type="EMBL" id="BAABJH010000001">
    <property type="protein sequence ID" value="GAA4885383.1"/>
    <property type="molecule type" value="Genomic_DNA"/>
</dbReference>
<feature type="chain" id="PRO_5046420639" description="PpiC domain-containing protein" evidence="2">
    <location>
        <begin position="20"/>
        <end position="212"/>
    </location>
</feature>
<feature type="domain" description="PpiC" evidence="3">
    <location>
        <begin position="94"/>
        <end position="166"/>
    </location>
</feature>
<dbReference type="Proteomes" id="UP001500433">
    <property type="component" value="Unassembled WGS sequence"/>
</dbReference>
<dbReference type="InterPro" id="IPR046357">
    <property type="entry name" value="PPIase_dom_sf"/>
</dbReference>
<sequence length="212" mass="24898">MHKSLLILLFIPITTILTAQNSTESELKTLETLEQIESYLESKHSKKNKLITFNEEKHKTVLAKKLFKLSKGTTKTIKKDFEKIFYKIVEKTEKRYYRVGYIVLDENQMDINNINTIRKRIITKYNYGVPFDFLAKNYSKDSNATRGGDTGWFTNGDNTYEFEKTIIDDTHKLNDIFTVDISETKKYYVFLKTHNPKNITEIKVLKIVETID</sequence>
<evidence type="ECO:0000313" key="4">
    <source>
        <dbReference type="EMBL" id="GAA4885383.1"/>
    </source>
</evidence>
<dbReference type="Pfam" id="PF13616">
    <property type="entry name" value="Rotamase_3"/>
    <property type="match status" value="1"/>
</dbReference>
<dbReference type="RefSeq" id="WP_345272438.1">
    <property type="nucleotide sequence ID" value="NZ_BAABJH010000001.1"/>
</dbReference>
<protein>
    <recommendedName>
        <fullName evidence="3">PpiC domain-containing protein</fullName>
    </recommendedName>
</protein>
<reference evidence="5" key="1">
    <citation type="journal article" date="2019" name="Int. J. Syst. Evol. Microbiol.">
        <title>The Global Catalogue of Microorganisms (GCM) 10K type strain sequencing project: providing services to taxonomists for standard genome sequencing and annotation.</title>
        <authorList>
            <consortium name="The Broad Institute Genomics Platform"/>
            <consortium name="The Broad Institute Genome Sequencing Center for Infectious Disease"/>
            <person name="Wu L."/>
            <person name="Ma J."/>
        </authorList>
    </citation>
    <scope>NUCLEOTIDE SEQUENCE [LARGE SCALE GENOMIC DNA]</scope>
    <source>
        <strain evidence="5">JCM 18274</strain>
    </source>
</reference>
<dbReference type="Gene3D" id="3.10.50.40">
    <property type="match status" value="1"/>
</dbReference>
<keyword evidence="5" id="KW-1185">Reference proteome</keyword>
<dbReference type="SUPFAM" id="SSF54534">
    <property type="entry name" value="FKBP-like"/>
    <property type="match status" value="1"/>
</dbReference>
<evidence type="ECO:0000313" key="5">
    <source>
        <dbReference type="Proteomes" id="UP001500433"/>
    </source>
</evidence>
<keyword evidence="1" id="KW-0413">Isomerase</keyword>
<keyword evidence="2" id="KW-0732">Signal</keyword>
<evidence type="ECO:0000256" key="1">
    <source>
        <dbReference type="PROSITE-ProRule" id="PRU00278"/>
    </source>
</evidence>
<proteinExistence type="predicted"/>
<name>A0ABP9EU63_9FLAO</name>
<gene>
    <name evidence="4" type="ORF">GCM10023311_05070</name>
</gene>
<evidence type="ECO:0000259" key="3">
    <source>
        <dbReference type="PROSITE" id="PS50198"/>
    </source>
</evidence>
<organism evidence="4 5">
    <name type="scientific">Flaviramulus aquimarinus</name>
    <dbReference type="NCBI Taxonomy" id="1170456"/>
    <lineage>
        <taxon>Bacteria</taxon>
        <taxon>Pseudomonadati</taxon>
        <taxon>Bacteroidota</taxon>
        <taxon>Flavobacteriia</taxon>
        <taxon>Flavobacteriales</taxon>
        <taxon>Flavobacteriaceae</taxon>
        <taxon>Flaviramulus</taxon>
    </lineage>
</organism>
<feature type="signal peptide" evidence="2">
    <location>
        <begin position="1"/>
        <end position="19"/>
    </location>
</feature>
<comment type="caution">
    <text evidence="4">The sequence shown here is derived from an EMBL/GenBank/DDBJ whole genome shotgun (WGS) entry which is preliminary data.</text>
</comment>
<evidence type="ECO:0000256" key="2">
    <source>
        <dbReference type="SAM" id="SignalP"/>
    </source>
</evidence>
<keyword evidence="1" id="KW-0697">Rotamase</keyword>